<dbReference type="PANTHER" id="PTHR12918:SF1">
    <property type="entry name" value="CYSTEINE DIOXYGENASE TYPE 1"/>
    <property type="match status" value="1"/>
</dbReference>
<keyword evidence="4" id="KW-0560">Oxidoreductase</keyword>
<keyword evidence="2 6" id="KW-0479">Metal-binding</keyword>
<dbReference type="CDD" id="cd10548">
    <property type="entry name" value="cupin_CDO"/>
    <property type="match status" value="1"/>
</dbReference>
<evidence type="ECO:0000256" key="3">
    <source>
        <dbReference type="ARBA" id="ARBA00022964"/>
    </source>
</evidence>
<dbReference type="AlphaFoldDB" id="A0A1T5FF54"/>
<dbReference type="EMBL" id="FUYP01000034">
    <property type="protein sequence ID" value="SKB94762.1"/>
    <property type="molecule type" value="Genomic_DNA"/>
</dbReference>
<dbReference type="InterPro" id="IPR014710">
    <property type="entry name" value="RmlC-like_jellyroll"/>
</dbReference>
<organism evidence="7 8">
    <name type="scientific">Sphingopyxis flava</name>
    <dbReference type="NCBI Taxonomy" id="1507287"/>
    <lineage>
        <taxon>Bacteria</taxon>
        <taxon>Pseudomonadati</taxon>
        <taxon>Pseudomonadota</taxon>
        <taxon>Alphaproteobacteria</taxon>
        <taxon>Sphingomonadales</taxon>
        <taxon>Sphingomonadaceae</taxon>
        <taxon>Sphingopyxis</taxon>
    </lineage>
</organism>
<reference evidence="8" key="1">
    <citation type="submission" date="2017-02" db="EMBL/GenBank/DDBJ databases">
        <authorList>
            <person name="Varghese N."/>
            <person name="Submissions S."/>
        </authorList>
    </citation>
    <scope>NUCLEOTIDE SEQUENCE [LARGE SCALE GENOMIC DNA]</scope>
    <source>
        <strain evidence="8">R11H</strain>
    </source>
</reference>
<evidence type="ECO:0000256" key="4">
    <source>
        <dbReference type="ARBA" id="ARBA00023002"/>
    </source>
</evidence>
<keyword evidence="3" id="KW-0223">Dioxygenase</keyword>
<dbReference type="RefSeq" id="WP_245798794.1">
    <property type="nucleotide sequence ID" value="NZ_FUYP01000034.1"/>
</dbReference>
<feature type="binding site" evidence="6">
    <location>
        <position position="83"/>
    </location>
    <ligand>
        <name>Fe cation</name>
        <dbReference type="ChEBI" id="CHEBI:24875"/>
        <note>catalytic</note>
    </ligand>
</feature>
<dbReference type="SUPFAM" id="SSF51182">
    <property type="entry name" value="RmlC-like cupins"/>
    <property type="match status" value="1"/>
</dbReference>
<dbReference type="InterPro" id="IPR010300">
    <property type="entry name" value="CDO_1"/>
</dbReference>
<comment type="similarity">
    <text evidence="1">Belongs to the cysteine dioxygenase family.</text>
</comment>
<gene>
    <name evidence="7" type="ORF">SAMN06295937_103411</name>
</gene>
<dbReference type="Gene3D" id="2.60.120.10">
    <property type="entry name" value="Jelly Rolls"/>
    <property type="match status" value="1"/>
</dbReference>
<feature type="binding site" evidence="6">
    <location>
        <position position="136"/>
    </location>
    <ligand>
        <name>Fe cation</name>
        <dbReference type="ChEBI" id="CHEBI:24875"/>
        <note>catalytic</note>
    </ligand>
</feature>
<accession>A0A1T5FF54</accession>
<proteinExistence type="inferred from homology"/>
<keyword evidence="8" id="KW-1185">Reference proteome</keyword>
<evidence type="ECO:0000256" key="5">
    <source>
        <dbReference type="ARBA" id="ARBA00023004"/>
    </source>
</evidence>
<dbReference type="Pfam" id="PF05995">
    <property type="entry name" value="CDO_I"/>
    <property type="match status" value="1"/>
</dbReference>
<protein>
    <submittedName>
        <fullName evidence="7">Predicted metal-dependent enzyme of the double-stranded beta helix superfamily</fullName>
    </submittedName>
</protein>
<dbReference type="PANTHER" id="PTHR12918">
    <property type="entry name" value="CYSTEINE DIOXYGENASE"/>
    <property type="match status" value="1"/>
</dbReference>
<evidence type="ECO:0000256" key="1">
    <source>
        <dbReference type="ARBA" id="ARBA00006622"/>
    </source>
</evidence>
<keyword evidence="5 6" id="KW-0408">Iron</keyword>
<dbReference type="GO" id="GO:0008198">
    <property type="term" value="F:ferrous iron binding"/>
    <property type="evidence" value="ECO:0007669"/>
    <property type="project" value="TreeGrafter"/>
</dbReference>
<evidence type="ECO:0000313" key="8">
    <source>
        <dbReference type="Proteomes" id="UP000190044"/>
    </source>
</evidence>
<dbReference type="GO" id="GO:0016702">
    <property type="term" value="F:oxidoreductase activity, acting on single donors with incorporation of molecular oxygen, incorporation of two atoms of oxygen"/>
    <property type="evidence" value="ECO:0007669"/>
    <property type="project" value="InterPro"/>
</dbReference>
<feature type="binding site" evidence="6">
    <location>
        <position position="85"/>
    </location>
    <ligand>
        <name>Fe cation</name>
        <dbReference type="ChEBI" id="CHEBI:24875"/>
        <note>catalytic</note>
    </ligand>
</feature>
<dbReference type="Proteomes" id="UP000190044">
    <property type="component" value="Unassembled WGS sequence"/>
</dbReference>
<evidence type="ECO:0000313" key="7">
    <source>
        <dbReference type="EMBL" id="SKB94762.1"/>
    </source>
</evidence>
<evidence type="ECO:0000256" key="6">
    <source>
        <dbReference type="PIRSR" id="PIRSR610300-51"/>
    </source>
</evidence>
<evidence type="ECO:0000256" key="2">
    <source>
        <dbReference type="ARBA" id="ARBA00022723"/>
    </source>
</evidence>
<dbReference type="InterPro" id="IPR011051">
    <property type="entry name" value="RmlC_Cupin_sf"/>
</dbReference>
<sequence>MQALVEFCRALERIAGSGASTGIAGARAAEAMVALIADGGWLPDAWAAPSDVRYQQHLLYLDRSARFSVVSFVWGPGQHTPIHDHGGLWGVVGVLRGAERSTRYDRGADGALTAHAPDLLAAGAVEVLDPAVGDIHAVTNALADRVSVSIHAYGGDIGSIERRAFDTDGTPRLFVSHYSPHPPMIEVLP</sequence>
<name>A0A1T5FF54_9SPHN</name>